<dbReference type="FunFam" id="3.40.50.10180:FF:000001">
    <property type="entry name" value="Glycerate kinase"/>
    <property type="match status" value="1"/>
</dbReference>
<keyword evidence="8" id="KW-0067">ATP-binding</keyword>
<evidence type="ECO:0000256" key="1">
    <source>
        <dbReference type="ARBA" id="ARBA00000694"/>
    </source>
</evidence>
<evidence type="ECO:0000256" key="4">
    <source>
        <dbReference type="ARBA" id="ARBA00020720"/>
    </source>
</evidence>
<evidence type="ECO:0000256" key="5">
    <source>
        <dbReference type="ARBA" id="ARBA00022679"/>
    </source>
</evidence>
<feature type="domain" description="MOFRL" evidence="9">
    <location>
        <begin position="383"/>
        <end position="500"/>
    </location>
</feature>
<evidence type="ECO:0000256" key="3">
    <source>
        <dbReference type="ARBA" id="ARBA00012101"/>
    </source>
</evidence>
<reference evidence="11" key="1">
    <citation type="submission" date="2021-05" db="EMBL/GenBank/DDBJ databases">
        <authorList>
            <person name="Alioto T."/>
            <person name="Alioto T."/>
            <person name="Gomez Garrido J."/>
        </authorList>
    </citation>
    <scope>NUCLEOTIDE SEQUENCE</scope>
</reference>
<sequence length="508" mass="56442">MSAEMYKRKLHDSIKLIYDSAVSAVNGQNLIRNNVRLDSNKLVVRDQTFTITKDVYLIGFGKAVLGMAEEIETMFRPRQIKGILSVPFGSVNILKPKFAENSGLEIRECATNNLPDDASCQNAQLIRNFVSQCTKDDLVLVLISGGGSACLSLPKSPLILDEKLRTIKLLVQSGANIKELNKVRKKLSEVKGGQLAEEAHPATLVSLIISDIVGDPLQDIASGPTVQNEDRWSDAKDIVVRYELENKVPNNVMTILNQATPHQDEKYFQNVHNYIIGNNRAALESAKSKAESLGYQTVILTNAIEGVGDEVCQTYIDLVNCIICARKNQTKEPVNENNKNSTEQDQQQTESKLNVILSDWPQNNNAVQDIVNIVHKKDQLKLCIVCGGEITWNMNNVASLGKGGRNLHLTLLFQYEIGNMFGQMSNSDSESKFHVTFSSAGTDGIDGSTDVAGSIAGNYYNQDDQNRIKHHLDRFDSFHYYEDKMELVIKPGHTGTNVMDMHVLIIEE</sequence>
<evidence type="ECO:0000256" key="2">
    <source>
        <dbReference type="ARBA" id="ARBA00005393"/>
    </source>
</evidence>
<dbReference type="EC" id="2.7.1.31" evidence="3"/>
<dbReference type="EMBL" id="HBUF01062168">
    <property type="protein sequence ID" value="CAG6626270.1"/>
    <property type="molecule type" value="Transcribed_RNA"/>
</dbReference>
<evidence type="ECO:0000256" key="8">
    <source>
        <dbReference type="ARBA" id="ARBA00022840"/>
    </source>
</evidence>
<evidence type="ECO:0000256" key="7">
    <source>
        <dbReference type="ARBA" id="ARBA00022777"/>
    </source>
</evidence>
<dbReference type="InterPro" id="IPR039760">
    <property type="entry name" value="MOFRL_protein"/>
</dbReference>
<name>A0A8D8VLS2_9HEMI</name>
<dbReference type="InterPro" id="IPR007835">
    <property type="entry name" value="MOFRL"/>
</dbReference>
<dbReference type="Gene3D" id="3.40.1480.10">
    <property type="entry name" value="MOFRL domain"/>
    <property type="match status" value="1"/>
</dbReference>
<evidence type="ECO:0000256" key="6">
    <source>
        <dbReference type="ARBA" id="ARBA00022741"/>
    </source>
</evidence>
<evidence type="ECO:0000313" key="11">
    <source>
        <dbReference type="EMBL" id="CAG6626270.1"/>
    </source>
</evidence>
<accession>A0A8D8VLS2</accession>
<feature type="domain" description="MOFRL-associated" evidence="10">
    <location>
        <begin position="15"/>
        <end position="256"/>
    </location>
</feature>
<keyword evidence="6" id="KW-0547">Nucleotide-binding</keyword>
<dbReference type="InterPro" id="IPR038614">
    <property type="entry name" value="GK_N_sf"/>
</dbReference>
<dbReference type="SUPFAM" id="SSF82544">
    <property type="entry name" value="GckA/TtuD-like"/>
    <property type="match status" value="1"/>
</dbReference>
<dbReference type="Pfam" id="PF05161">
    <property type="entry name" value="MOFRL"/>
    <property type="match status" value="1"/>
</dbReference>
<keyword evidence="7 11" id="KW-0418">Kinase</keyword>
<organism evidence="11">
    <name type="scientific">Cacopsylla melanoneura</name>
    <dbReference type="NCBI Taxonomy" id="428564"/>
    <lineage>
        <taxon>Eukaryota</taxon>
        <taxon>Metazoa</taxon>
        <taxon>Ecdysozoa</taxon>
        <taxon>Arthropoda</taxon>
        <taxon>Hexapoda</taxon>
        <taxon>Insecta</taxon>
        <taxon>Pterygota</taxon>
        <taxon>Neoptera</taxon>
        <taxon>Paraneoptera</taxon>
        <taxon>Hemiptera</taxon>
        <taxon>Sternorrhyncha</taxon>
        <taxon>Psylloidea</taxon>
        <taxon>Psyllidae</taxon>
        <taxon>Psyllinae</taxon>
        <taxon>Cacopsylla</taxon>
    </lineage>
</organism>
<dbReference type="GO" id="GO:0005524">
    <property type="term" value="F:ATP binding"/>
    <property type="evidence" value="ECO:0007669"/>
    <property type="project" value="UniProtKB-KW"/>
</dbReference>
<dbReference type="InterPro" id="IPR037035">
    <property type="entry name" value="GK-like_C_sf"/>
</dbReference>
<keyword evidence="5" id="KW-0808">Transferase</keyword>
<comment type="similarity">
    <text evidence="2">Belongs to the glycerate kinase type-2 family.</text>
</comment>
<dbReference type="PANTHER" id="PTHR12227:SF0">
    <property type="entry name" value="GLYCERATE KINASE"/>
    <property type="match status" value="1"/>
</dbReference>
<proteinExistence type="inferred from homology"/>
<dbReference type="InterPro" id="IPR025286">
    <property type="entry name" value="MOFRL_assoc_dom"/>
</dbReference>
<comment type="catalytic activity">
    <reaction evidence="1">
        <text>(R)-glycerate + ATP = (2R)-3-phosphoglycerate + ADP + H(+)</text>
        <dbReference type="Rhea" id="RHEA:23516"/>
        <dbReference type="ChEBI" id="CHEBI:15378"/>
        <dbReference type="ChEBI" id="CHEBI:16659"/>
        <dbReference type="ChEBI" id="CHEBI:30616"/>
        <dbReference type="ChEBI" id="CHEBI:58272"/>
        <dbReference type="ChEBI" id="CHEBI:456216"/>
        <dbReference type="EC" id="2.7.1.31"/>
    </reaction>
</comment>
<dbReference type="GO" id="GO:0008887">
    <property type="term" value="F:glycerate kinase activity"/>
    <property type="evidence" value="ECO:0007669"/>
    <property type="project" value="UniProtKB-EC"/>
</dbReference>
<dbReference type="PANTHER" id="PTHR12227">
    <property type="entry name" value="GLYCERATE KINASE"/>
    <property type="match status" value="1"/>
</dbReference>
<dbReference type="AlphaFoldDB" id="A0A8D8VLS2"/>
<evidence type="ECO:0000259" key="10">
    <source>
        <dbReference type="Pfam" id="PF13660"/>
    </source>
</evidence>
<protein>
    <recommendedName>
        <fullName evidence="4">Glycerate kinase</fullName>
        <ecNumber evidence="3">2.7.1.31</ecNumber>
    </recommendedName>
</protein>
<evidence type="ECO:0000259" key="9">
    <source>
        <dbReference type="Pfam" id="PF05161"/>
    </source>
</evidence>
<dbReference type="GO" id="GO:0005737">
    <property type="term" value="C:cytoplasm"/>
    <property type="evidence" value="ECO:0007669"/>
    <property type="project" value="TreeGrafter"/>
</dbReference>
<dbReference type="Pfam" id="PF13660">
    <property type="entry name" value="DUF4147"/>
    <property type="match status" value="1"/>
</dbReference>
<dbReference type="Gene3D" id="3.40.50.10180">
    <property type="entry name" value="Glycerate kinase, MOFRL-like N-terminal domain"/>
    <property type="match status" value="1"/>
</dbReference>